<reference evidence="1" key="1">
    <citation type="submission" date="2019-04" db="EMBL/GenBank/DDBJ databases">
        <title>Microbes associate with the intestines of laboratory mice.</title>
        <authorList>
            <person name="Navarre W."/>
            <person name="Wong E."/>
            <person name="Huang K."/>
            <person name="Tropini C."/>
            <person name="Ng K."/>
            <person name="Yu B."/>
        </authorList>
    </citation>
    <scope>NUCLEOTIDE SEQUENCE</scope>
    <source>
        <strain evidence="1">NM04_E33</strain>
    </source>
</reference>
<comment type="caution">
    <text evidence="1">The sequence shown here is derived from an EMBL/GenBank/DDBJ whole genome shotgun (WGS) entry which is preliminary data.</text>
</comment>
<gene>
    <name evidence="1" type="ORF">E5331_17290</name>
</gene>
<organism evidence="1 2">
    <name type="scientific">Lepagella muris</name>
    <dbReference type="NCBI Taxonomy" id="3032870"/>
    <lineage>
        <taxon>Bacteria</taxon>
        <taxon>Pseudomonadati</taxon>
        <taxon>Bacteroidota</taxon>
        <taxon>Bacteroidia</taxon>
        <taxon>Bacteroidales</taxon>
        <taxon>Muribaculaceae</taxon>
        <taxon>Lepagella</taxon>
    </lineage>
</organism>
<name>A0AC61RBG5_9BACT</name>
<dbReference type="EMBL" id="SRYB01000035">
    <property type="protein sequence ID" value="TGY76859.1"/>
    <property type="molecule type" value="Genomic_DNA"/>
</dbReference>
<evidence type="ECO:0000313" key="2">
    <source>
        <dbReference type="Proteomes" id="UP000306319"/>
    </source>
</evidence>
<sequence>MKFSEIAGHNETIRALRSIVDAGKIPHAIMLSGISGIGKFRLARALAQYIHCQNHVNGDSCGVCPSCKQHQNLNNPDIHFIYPVIKRDGILISKDLADCWKEMMTEWSYMPPEKWNEIIQAGNSRPAIYVTESEDIIARASLSAYQENFKIFLMWLPEKMRPEAANKLLKIIEEPYDDTIFILVSNDDSKVLPTIFSRTQRFHLLPLSSDDISRHLAENRGIPGTIASAASRIAEGSMGRAEEITCHPEELMQFSELFKETMRMAYGLKAKRLKELSETMAAMGREKLLRFIAYCGRMVRENFIYNLKMPQIVMMTPDEENFSTRFSPFIHEGNVEKLSDDISKAAYDIERNANAKIVMFDLMLLISQSVRTPKPSRLPI</sequence>
<evidence type="ECO:0000313" key="1">
    <source>
        <dbReference type="EMBL" id="TGY76859.1"/>
    </source>
</evidence>
<dbReference type="Proteomes" id="UP000306319">
    <property type="component" value="Unassembled WGS sequence"/>
</dbReference>
<proteinExistence type="predicted"/>
<keyword evidence="2" id="KW-1185">Reference proteome</keyword>
<protein>
    <submittedName>
        <fullName evidence="1">DNA polymerase III subunit delta</fullName>
    </submittedName>
</protein>
<accession>A0AC61RBG5</accession>